<evidence type="ECO:0000313" key="8">
    <source>
        <dbReference type="Proteomes" id="UP001160148"/>
    </source>
</evidence>
<evidence type="ECO:0008006" key="9">
    <source>
        <dbReference type="Google" id="ProtNLM"/>
    </source>
</evidence>
<dbReference type="GO" id="GO:0050909">
    <property type="term" value="P:sensory perception of taste"/>
    <property type="evidence" value="ECO:0007669"/>
    <property type="project" value="InterPro"/>
</dbReference>
<keyword evidence="5 6" id="KW-0472">Membrane</keyword>
<evidence type="ECO:0000256" key="2">
    <source>
        <dbReference type="ARBA" id="ARBA00022475"/>
    </source>
</evidence>
<evidence type="ECO:0000256" key="4">
    <source>
        <dbReference type="ARBA" id="ARBA00022989"/>
    </source>
</evidence>
<name>A0AAV0WUK1_9HEMI</name>
<dbReference type="InterPro" id="IPR013604">
    <property type="entry name" value="7TM_chemorcpt"/>
</dbReference>
<dbReference type="EMBL" id="CARXXK010000002">
    <property type="protein sequence ID" value="CAI6359720.1"/>
    <property type="molecule type" value="Genomic_DNA"/>
</dbReference>
<proteinExistence type="predicted"/>
<keyword evidence="4 6" id="KW-1133">Transmembrane helix</keyword>
<evidence type="ECO:0000256" key="1">
    <source>
        <dbReference type="ARBA" id="ARBA00004651"/>
    </source>
</evidence>
<keyword evidence="8" id="KW-1185">Reference proteome</keyword>
<keyword evidence="2" id="KW-1003">Cell membrane</keyword>
<dbReference type="Pfam" id="PF08395">
    <property type="entry name" value="7tm_7"/>
    <property type="match status" value="1"/>
</dbReference>
<dbReference type="AlphaFoldDB" id="A0AAV0WUK1"/>
<protein>
    <recommendedName>
        <fullName evidence="9">Gustatory receptor</fullName>
    </recommendedName>
</protein>
<feature type="transmembrane region" description="Helical" evidence="6">
    <location>
        <begin position="114"/>
        <end position="135"/>
    </location>
</feature>
<dbReference type="GO" id="GO:0005886">
    <property type="term" value="C:plasma membrane"/>
    <property type="evidence" value="ECO:0007669"/>
    <property type="project" value="UniProtKB-SubCell"/>
</dbReference>
<evidence type="ECO:0000313" key="7">
    <source>
        <dbReference type="EMBL" id="CAI6359720.1"/>
    </source>
</evidence>
<feature type="transmembrane region" description="Helical" evidence="6">
    <location>
        <begin position="74"/>
        <end position="94"/>
    </location>
</feature>
<keyword evidence="3 6" id="KW-0812">Transmembrane</keyword>
<comment type="subcellular location">
    <subcellularLocation>
        <location evidence="1">Cell membrane</location>
        <topology evidence="1">Multi-pass membrane protein</topology>
    </subcellularLocation>
</comment>
<feature type="transmembrane region" description="Helical" evidence="6">
    <location>
        <begin position="189"/>
        <end position="207"/>
    </location>
</feature>
<gene>
    <name evidence="7" type="ORF">MEUPH1_LOCUS15103</name>
</gene>
<accession>A0AAV0WUK1</accession>
<dbReference type="Proteomes" id="UP001160148">
    <property type="component" value="Unassembled WGS sequence"/>
</dbReference>
<sequence length="231" mass="26973">MDYVVVISLCFFLQNVYVRFQTLNDLWKCLPADLVPFSDQWTHIEIVILMENTPLLHAELCDLLKMFTLGYGRMLLSFFIFSFINMLFSVYIVLNSYELSGSKANANVFKNMLMLSIYAQCVTFLMSIITFVSFINKKRLEMISYLRLYRISILHLDIKRQIKMFMNQISVCYSDQISAFGFFDINLNLVTSVLVLLISGTITLVQMKSHPMILKLNNDTYSFFQNLAKRE</sequence>
<reference evidence="7 8" key="1">
    <citation type="submission" date="2023-01" db="EMBL/GenBank/DDBJ databases">
        <authorList>
            <person name="Whitehead M."/>
        </authorList>
    </citation>
    <scope>NUCLEOTIDE SEQUENCE [LARGE SCALE GENOMIC DNA]</scope>
</reference>
<comment type="caution">
    <text evidence="7">The sequence shown here is derived from an EMBL/GenBank/DDBJ whole genome shotgun (WGS) entry which is preliminary data.</text>
</comment>
<organism evidence="7 8">
    <name type="scientific">Macrosiphum euphorbiae</name>
    <name type="common">potato aphid</name>
    <dbReference type="NCBI Taxonomy" id="13131"/>
    <lineage>
        <taxon>Eukaryota</taxon>
        <taxon>Metazoa</taxon>
        <taxon>Ecdysozoa</taxon>
        <taxon>Arthropoda</taxon>
        <taxon>Hexapoda</taxon>
        <taxon>Insecta</taxon>
        <taxon>Pterygota</taxon>
        <taxon>Neoptera</taxon>
        <taxon>Paraneoptera</taxon>
        <taxon>Hemiptera</taxon>
        <taxon>Sternorrhyncha</taxon>
        <taxon>Aphidomorpha</taxon>
        <taxon>Aphidoidea</taxon>
        <taxon>Aphididae</taxon>
        <taxon>Macrosiphini</taxon>
        <taxon>Macrosiphum</taxon>
    </lineage>
</organism>
<evidence type="ECO:0000256" key="6">
    <source>
        <dbReference type="SAM" id="Phobius"/>
    </source>
</evidence>
<evidence type="ECO:0000256" key="5">
    <source>
        <dbReference type="ARBA" id="ARBA00023136"/>
    </source>
</evidence>
<evidence type="ECO:0000256" key="3">
    <source>
        <dbReference type="ARBA" id="ARBA00022692"/>
    </source>
</evidence>